<accession>A0A7N1A878</accession>
<keyword evidence="3" id="KW-1185">Reference proteome</keyword>
<organism evidence="2 3">
    <name type="scientific">Kalanchoe fedtschenkoi</name>
    <name type="common">Lavender scallops</name>
    <name type="synonym">South American air plant</name>
    <dbReference type="NCBI Taxonomy" id="63787"/>
    <lineage>
        <taxon>Eukaryota</taxon>
        <taxon>Viridiplantae</taxon>
        <taxon>Streptophyta</taxon>
        <taxon>Embryophyta</taxon>
        <taxon>Tracheophyta</taxon>
        <taxon>Spermatophyta</taxon>
        <taxon>Magnoliopsida</taxon>
        <taxon>eudicotyledons</taxon>
        <taxon>Gunneridae</taxon>
        <taxon>Pentapetalae</taxon>
        <taxon>Saxifragales</taxon>
        <taxon>Crassulaceae</taxon>
        <taxon>Kalanchoe</taxon>
    </lineage>
</organism>
<dbReference type="Gramene" id="Kaladp1246s0019.1.v1.1">
    <property type="protein sequence ID" value="Kaladp1246s0019.1.v1.1"/>
    <property type="gene ID" value="Kaladp1246s0019.v1.1"/>
</dbReference>
<evidence type="ECO:0000313" key="2">
    <source>
        <dbReference type="EnsemblPlants" id="Kaladp1246s0019.1.v1.1"/>
    </source>
</evidence>
<sequence>MGDSEKLMALKKAYADIILNTAKEAAARVMAAERRAFRFQRQLADSKEEALRVMVRLKHMMDSKIYEADVMASRQQSKIEELEAQLHEAEDIVKDLREELSFVRDELDDVKRNRSRRMDEQQPCHLVIQGREEQGEGIAPSVSYGIQVSNSQMGHVETLELRSLSNHRTSESLGDDHHEILHVGSFDLAPHSALTKEPEFNRSESTEKIHALKNEELSNIGGLQEKDQTVKSYSAVQENGEDSGNCVIPTQSAKFCVSGRKSNARMKKDEKNVSNIYPAMKRRAHDVRFKKTTTLSSWKRRQSLAKKVLKSLKESNFVASKTSPTSVIVHSEEMSSAVRESGGQKLGPSCNTDELCSNTGLNGSIQACRIQSTPVNVNSNMSKASAGEENGSAESSVTCADMEIARAPSCAALEDSDALVSDEASQPKNDQSVVLTFQRKRKKESMCSADENDIVEVVKRSSEGETGVRPSNIVSNGADFFRRSSQQSDDKEDTLQEFKRSLKRMNVEKPTETKPKAISIVPRASQDSRRLAQVAHQVRYTFLHCFFQSYM</sequence>
<evidence type="ECO:0000313" key="3">
    <source>
        <dbReference type="Proteomes" id="UP000594263"/>
    </source>
</evidence>
<dbReference type="PANTHER" id="PTHR34778:SF2">
    <property type="entry name" value="OS02G0580700 PROTEIN"/>
    <property type="match status" value="1"/>
</dbReference>
<evidence type="ECO:0000256" key="1">
    <source>
        <dbReference type="SAM" id="Coils"/>
    </source>
</evidence>
<reference evidence="2" key="1">
    <citation type="submission" date="2021-01" db="UniProtKB">
        <authorList>
            <consortium name="EnsemblPlants"/>
        </authorList>
    </citation>
    <scope>IDENTIFICATION</scope>
</reference>
<dbReference type="PANTHER" id="PTHR34778">
    <property type="entry name" value="OS02G0580700 PROTEIN"/>
    <property type="match status" value="1"/>
</dbReference>
<protein>
    <submittedName>
        <fullName evidence="2">Uncharacterized protein</fullName>
    </submittedName>
</protein>
<dbReference type="Proteomes" id="UP000594263">
    <property type="component" value="Unplaced"/>
</dbReference>
<feature type="coiled-coil region" evidence="1">
    <location>
        <begin position="29"/>
        <end position="113"/>
    </location>
</feature>
<dbReference type="EnsemblPlants" id="Kaladp1246s0019.1.v1.1">
    <property type="protein sequence ID" value="Kaladp1246s0019.1.v1.1"/>
    <property type="gene ID" value="Kaladp1246s0019.v1.1"/>
</dbReference>
<name>A0A7N1A878_KALFE</name>
<keyword evidence="1" id="KW-0175">Coiled coil</keyword>
<dbReference type="AlphaFoldDB" id="A0A7N1A878"/>
<proteinExistence type="predicted"/>